<name>A0ABD2J7L2_HETSC</name>
<accession>A0ABD2J7L2</accession>
<evidence type="ECO:0000313" key="3">
    <source>
        <dbReference type="Proteomes" id="UP001620645"/>
    </source>
</evidence>
<feature type="domain" description="B30.2/SPRY" evidence="1">
    <location>
        <begin position="42"/>
        <end position="259"/>
    </location>
</feature>
<dbReference type="InterPro" id="IPR003877">
    <property type="entry name" value="SPRY_dom"/>
</dbReference>
<dbReference type="SUPFAM" id="SSF49899">
    <property type="entry name" value="Concanavalin A-like lectins/glucanases"/>
    <property type="match status" value="2"/>
</dbReference>
<dbReference type="InterPro" id="IPR043136">
    <property type="entry name" value="B30.2/SPRY_sf"/>
</dbReference>
<dbReference type="Proteomes" id="UP001620645">
    <property type="component" value="Unassembled WGS sequence"/>
</dbReference>
<comment type="caution">
    <text evidence="2">The sequence shown here is derived from an EMBL/GenBank/DDBJ whole genome shotgun (WGS) entry which is preliminary data.</text>
</comment>
<dbReference type="AlphaFoldDB" id="A0ABD2J7L2"/>
<dbReference type="InterPro" id="IPR050618">
    <property type="entry name" value="Ubq-SigPath_Reg"/>
</dbReference>
<proteinExistence type="predicted"/>
<evidence type="ECO:0000259" key="1">
    <source>
        <dbReference type="PROSITE" id="PS50188"/>
    </source>
</evidence>
<dbReference type="Pfam" id="PF00622">
    <property type="entry name" value="SPRY"/>
    <property type="match status" value="2"/>
</dbReference>
<reference evidence="2 3" key="1">
    <citation type="submission" date="2024-10" db="EMBL/GenBank/DDBJ databases">
        <authorList>
            <person name="Kim D."/>
        </authorList>
    </citation>
    <scope>NUCLEOTIDE SEQUENCE [LARGE SCALE GENOMIC DNA]</scope>
    <source>
        <strain evidence="2">Taebaek</strain>
    </source>
</reference>
<protein>
    <recommendedName>
        <fullName evidence="1">B30.2/SPRY domain-containing protein</fullName>
    </recommendedName>
</protein>
<feature type="domain" description="B30.2/SPRY" evidence="1">
    <location>
        <begin position="255"/>
        <end position="444"/>
    </location>
</feature>
<dbReference type="PANTHER" id="PTHR12864">
    <property type="entry name" value="RAN BINDING PROTEIN 9-RELATED"/>
    <property type="match status" value="1"/>
</dbReference>
<dbReference type="PROSITE" id="PS50188">
    <property type="entry name" value="B302_SPRY"/>
    <property type="match status" value="2"/>
</dbReference>
<dbReference type="EMBL" id="JBICCN010000196">
    <property type="protein sequence ID" value="KAL3086567.1"/>
    <property type="molecule type" value="Genomic_DNA"/>
</dbReference>
<sequence>MKSIQLNKESTAGNENALAKIERLENFNAILKDRFRIDLLKAVHPNFRQNFVENFSNSLPKNCWDANACDNQLRITDDKCLTVSWCSEKKGCSTVFAKHPFPTCSSGIFYYEIKILRMKGNTMFSIGLASKAMPLDDCVGNHWDSYGYERDGGFRISRSVWLNEDRYAFSRGDTIGCGVNFASRRIIFTHNRRQLDTSDLFLSPCSVGPWFPSGLHEISCRFRVVPFFRHFLIFVQPWFPCISLSDDTKIVANFGPDFKFDPTKIMALSNSRETNFWDADACDNGLKITDNKKLTVLYNEEKTHWLTVFAKHSIMVPNYADFFYFEIKVKNMNKGVLFGFTTKKIHGDGEMYGNAWYSDGIFGYLSDGHLWTSGSGVPCSKFAAGSVVGCGINLNNRQLIFTKNGHRLDDDDYRVSSSVCPLFPFVTLFAVGEKIEANFGPKFEFNFENI</sequence>
<keyword evidence="3" id="KW-1185">Reference proteome</keyword>
<dbReference type="InterPro" id="IPR013320">
    <property type="entry name" value="ConA-like_dom_sf"/>
</dbReference>
<dbReference type="CDD" id="cd12885">
    <property type="entry name" value="SPRY_RanBP_like"/>
    <property type="match status" value="2"/>
</dbReference>
<evidence type="ECO:0000313" key="2">
    <source>
        <dbReference type="EMBL" id="KAL3086567.1"/>
    </source>
</evidence>
<dbReference type="SMART" id="SM00449">
    <property type="entry name" value="SPRY"/>
    <property type="match status" value="2"/>
</dbReference>
<gene>
    <name evidence="2" type="ORF">niasHS_008087</name>
</gene>
<dbReference type="Gene3D" id="2.60.120.920">
    <property type="match status" value="2"/>
</dbReference>
<dbReference type="InterPro" id="IPR044736">
    <property type="entry name" value="Gid1/RanBPM/SPLA_SPRY"/>
</dbReference>
<organism evidence="2 3">
    <name type="scientific">Heterodera schachtii</name>
    <name type="common">Sugarbeet cyst nematode worm</name>
    <name type="synonym">Tylenchus schachtii</name>
    <dbReference type="NCBI Taxonomy" id="97005"/>
    <lineage>
        <taxon>Eukaryota</taxon>
        <taxon>Metazoa</taxon>
        <taxon>Ecdysozoa</taxon>
        <taxon>Nematoda</taxon>
        <taxon>Chromadorea</taxon>
        <taxon>Rhabditida</taxon>
        <taxon>Tylenchina</taxon>
        <taxon>Tylenchomorpha</taxon>
        <taxon>Tylenchoidea</taxon>
        <taxon>Heteroderidae</taxon>
        <taxon>Heteroderinae</taxon>
        <taxon>Heterodera</taxon>
    </lineage>
</organism>
<dbReference type="InterPro" id="IPR001870">
    <property type="entry name" value="B30.2/SPRY"/>
</dbReference>